<dbReference type="AlphaFoldDB" id="A0A075P3T1"/>
<sequence length="1245" mass="138917">MRILTLRLKNLNALKGEWKIDFTQSPFIDNGLFAITGPTGAGKTTLLDAICLALYHQTPRLGAISTSNNDIMTRGTAECLAEVEFDIKGKAYRAFWSMRRARGKVDGNLQSADVELAEVESGDVLATQVRPKNEEIEKLTGLNFARFTKSMMLSQGDFAAFLNANEGDRAELLEELTGTEIYGQISQTVHQQFSDAKQKKKEYELKLEGVTLLSDEHVAQLKQEQASTQQRIEAFNKQLAELQQQQQWQLAVKSNEQALYDAKQAQNSANDAINGAEQTLARLAQSEPAEKLRVPYLQRNSLQQDVTRYQNSVNHKAAQLPELQSKKRQLIAAASHAESELNEAKAQTAALEKRIHEHVIPLDSDIAQHINAQQKANEASQRLTQTLEQLKTHRADTESASAENKSTLATLETFLSEHSALLGMAEFMSGWGETARYIDNEQQQLKALTEALSKEREVLATLDGSIEESQQALSVLTDNYNAEKTRVAHCEQALHAVLSNTSKASLQQERDIKLNHWDNLVQLAHVQQQYLVCEEDKASLTAQQDALASTLLQQQAERNSLVQAYKATRSNLKDIEALIALDAEVAHLRAQLKSGEPCPVCGANEHTTSSVTIDVPDTIAKRDITKQQLDDIEQKGAKAKDSVTQTELTLAQVEKQITQAHSQSEALLVKWHRISNQLCTDIPRFKEVKVDTAQSVEKFTQQFKTRLDEINVQVKHIEQCEQALNTATQRASQAHTTLQAEQSAHAMNQQQRETLAKQIRERQNELTHKTKAVNEKVAALRQDISAHHDSFSASESDATESQAPVMGHILHWLNEKADALKTYKQKQQQRDALKDELQSVNETLLLIDRDIESAQAQLKEVLTQLTQHEEKLVALRNTRLNIFPEADIDEARSKARKKVDDAEQQLSDTKAELQNTDNALSRLEAEIAQLNGQMAEKQQALNDATEAFNAKLADSPFSNEQAFSNALLDEETRMGYVELQKRLTHKKQQADLLVENALATQKSLSAKAHAERWAQSLEHHGSEWVGLQITEIAQQRDGLLSSLGQLEQQLHANHQAREKQQKLVDEMATFEAYYDDITYLHSLIGSASGDKFRRFAQGLTLDNLVQLANQQLDKLHGRYQLSRKENEGLGLSVLDTWQGDVERDTKTLSGGESFLVSLALALALSDLVSHKTSIDSLFLDEGFGTLDAETLDVALDALDNLNASGKMIGVISHIEAMKERIPTQLKVIKRNGVGLSALDARYRVA</sequence>
<keyword evidence="4" id="KW-0269">Exonuclease</keyword>
<dbReference type="PANTHER" id="PTHR32114">
    <property type="entry name" value="ABC TRANSPORTER ABCH.3"/>
    <property type="match status" value="1"/>
</dbReference>
<evidence type="ECO:0000259" key="3">
    <source>
        <dbReference type="Pfam" id="PF13476"/>
    </source>
</evidence>
<dbReference type="KEGG" id="aal:EP13_04165"/>
<feature type="domain" description="Rad50/SbcC-type AAA" evidence="3">
    <location>
        <begin position="6"/>
        <end position="246"/>
    </location>
</feature>
<accession>A0A075P3T1</accession>
<dbReference type="Gene3D" id="3.40.50.300">
    <property type="entry name" value="P-loop containing nucleotide triphosphate hydrolases"/>
    <property type="match status" value="2"/>
</dbReference>
<dbReference type="PANTHER" id="PTHR32114:SF2">
    <property type="entry name" value="ABC TRANSPORTER ABCH.3"/>
    <property type="match status" value="1"/>
</dbReference>
<keyword evidence="4" id="KW-0540">Nuclease</keyword>
<dbReference type="InterPro" id="IPR038729">
    <property type="entry name" value="Rad50/SbcC_AAA"/>
</dbReference>
<reference evidence="4 5" key="1">
    <citation type="submission" date="2014-06" db="EMBL/GenBank/DDBJ databases">
        <title>Genomes of Alteromonas australica, a world apart.</title>
        <authorList>
            <person name="Gonzaga A."/>
            <person name="Lopez-Perez M."/>
            <person name="Rodriguez-Valera F."/>
        </authorList>
    </citation>
    <scope>NUCLEOTIDE SEQUENCE [LARGE SCALE GENOMIC DNA]</scope>
    <source>
        <strain evidence="4 5">H 17</strain>
    </source>
</reference>
<dbReference type="EMBL" id="CP008849">
    <property type="protein sequence ID" value="AIF97957.1"/>
    <property type="molecule type" value="Genomic_DNA"/>
</dbReference>
<keyword evidence="5" id="KW-1185">Reference proteome</keyword>
<dbReference type="RefSeq" id="WP_044056148.1">
    <property type="nucleotide sequence ID" value="NZ_CBCSKJ010000001.1"/>
</dbReference>
<evidence type="ECO:0000256" key="2">
    <source>
        <dbReference type="SAM" id="MobiDB-lite"/>
    </source>
</evidence>
<evidence type="ECO:0000256" key="1">
    <source>
        <dbReference type="SAM" id="Coils"/>
    </source>
</evidence>
<dbReference type="InterPro" id="IPR027417">
    <property type="entry name" value="P-loop_NTPase"/>
</dbReference>
<keyword evidence="4" id="KW-0378">Hydrolase</keyword>
<feature type="compositionally biased region" description="Polar residues" evidence="2">
    <location>
        <begin position="734"/>
        <end position="753"/>
    </location>
</feature>
<dbReference type="GeneID" id="78254129"/>
<dbReference type="Pfam" id="PF13476">
    <property type="entry name" value="AAA_23"/>
    <property type="match status" value="1"/>
</dbReference>
<gene>
    <name evidence="4" type="ORF">EP13_04165</name>
</gene>
<dbReference type="SUPFAM" id="SSF52540">
    <property type="entry name" value="P-loop containing nucleoside triphosphate hydrolases"/>
    <property type="match status" value="1"/>
</dbReference>
<feature type="coiled-coil region" evidence="1">
    <location>
        <begin position="327"/>
        <end position="396"/>
    </location>
</feature>
<feature type="coiled-coil region" evidence="1">
    <location>
        <begin position="816"/>
        <end position="947"/>
    </location>
</feature>
<proteinExistence type="predicted"/>
<protein>
    <submittedName>
        <fullName evidence="4">Exonuclease SbcC</fullName>
    </submittedName>
</protein>
<evidence type="ECO:0000313" key="4">
    <source>
        <dbReference type="EMBL" id="AIF97957.1"/>
    </source>
</evidence>
<dbReference type="GO" id="GO:0006302">
    <property type="term" value="P:double-strand break repair"/>
    <property type="evidence" value="ECO:0007669"/>
    <property type="project" value="InterPro"/>
</dbReference>
<dbReference type="eggNOG" id="COG0419">
    <property type="taxonomic scope" value="Bacteria"/>
</dbReference>
<dbReference type="GO" id="GO:0004527">
    <property type="term" value="F:exonuclease activity"/>
    <property type="evidence" value="ECO:0007669"/>
    <property type="project" value="UniProtKB-KW"/>
</dbReference>
<keyword evidence="1" id="KW-0175">Coiled coil</keyword>
<organism evidence="4 5">
    <name type="scientific">Alteromonas australica</name>
    <dbReference type="NCBI Taxonomy" id="589873"/>
    <lineage>
        <taxon>Bacteria</taxon>
        <taxon>Pseudomonadati</taxon>
        <taxon>Pseudomonadota</taxon>
        <taxon>Gammaproteobacteria</taxon>
        <taxon>Alteromonadales</taxon>
        <taxon>Alteromonadaceae</taxon>
        <taxon>Alteromonas/Salinimonas group</taxon>
        <taxon>Alteromonas</taxon>
    </lineage>
</organism>
<dbReference type="Pfam" id="PF13558">
    <property type="entry name" value="SbcC_Walker_B"/>
    <property type="match status" value="1"/>
</dbReference>
<evidence type="ECO:0000313" key="5">
    <source>
        <dbReference type="Proteomes" id="UP000056090"/>
    </source>
</evidence>
<dbReference type="Proteomes" id="UP000056090">
    <property type="component" value="Chromosome"/>
</dbReference>
<dbReference type="GO" id="GO:0016887">
    <property type="term" value="F:ATP hydrolysis activity"/>
    <property type="evidence" value="ECO:0007669"/>
    <property type="project" value="InterPro"/>
</dbReference>
<name>A0A075P3T1_9ALTE</name>
<feature type="coiled-coil region" evidence="1">
    <location>
        <begin position="218"/>
        <end position="245"/>
    </location>
</feature>
<feature type="region of interest" description="Disordered" evidence="2">
    <location>
        <begin position="734"/>
        <end position="754"/>
    </location>
</feature>